<gene>
    <name evidence="1" type="ORF">MEPE_05279</name>
</gene>
<name>A0AAJ4XPT8_9BASI</name>
<sequence>MQKRGLTVLGEELAEMIIEAARKYEKKCSPILEDVHDIVDILDNERQNLSDSVSLEEDLRWYLGFKDQIKV</sequence>
<dbReference type="EMBL" id="OAPG01000015">
    <property type="protein sequence ID" value="SNX86570.1"/>
    <property type="molecule type" value="Genomic_DNA"/>
</dbReference>
<dbReference type="Proteomes" id="UP001294444">
    <property type="component" value="Unassembled WGS sequence"/>
</dbReference>
<comment type="caution">
    <text evidence="1">The sequence shown here is derived from an EMBL/GenBank/DDBJ whole genome shotgun (WGS) entry which is preliminary data.</text>
</comment>
<reference evidence="1" key="1">
    <citation type="submission" date="2023-10" db="EMBL/GenBank/DDBJ databases">
        <authorList>
            <person name="Guldener U."/>
        </authorList>
    </citation>
    <scope>NUCLEOTIDE SEQUENCE</scope>
    <source>
        <strain evidence="1">Mp4</strain>
    </source>
</reference>
<evidence type="ECO:0000313" key="2">
    <source>
        <dbReference type="Proteomes" id="UP001294444"/>
    </source>
</evidence>
<protein>
    <submittedName>
        <fullName evidence="1">Uncharacterized protein</fullName>
    </submittedName>
</protein>
<keyword evidence="2" id="KW-1185">Reference proteome</keyword>
<accession>A0AAJ4XPT8</accession>
<evidence type="ECO:0000313" key="1">
    <source>
        <dbReference type="EMBL" id="SNX86570.1"/>
    </source>
</evidence>
<organism evidence="1 2">
    <name type="scientific">Melanopsichium pennsylvanicum</name>
    <dbReference type="NCBI Taxonomy" id="63383"/>
    <lineage>
        <taxon>Eukaryota</taxon>
        <taxon>Fungi</taxon>
        <taxon>Dikarya</taxon>
        <taxon>Basidiomycota</taxon>
        <taxon>Ustilaginomycotina</taxon>
        <taxon>Ustilaginomycetes</taxon>
        <taxon>Ustilaginales</taxon>
        <taxon>Ustilaginaceae</taxon>
        <taxon>Melanopsichium</taxon>
    </lineage>
</organism>
<dbReference type="AlphaFoldDB" id="A0AAJ4XPT8"/>
<proteinExistence type="predicted"/>